<sequence length="454" mass="51578">MEPQSAPLFLLLATIKYRLPPRIPGLPLVGNAFQLAGQHPGMWASEMAQKYGETFTVQFGSKTCVFLNSSRIVTDMLEKGSAIYSSRPEMPLQETKFQPYQDVESKQLLYEYLHAPDKWHIANARYSDSVIMSVVFGRRAKMEDPELYELCEVAKVLGSNLAPGASLADMSAWLAYLPKFLQWWRPYRRKWYLMTLKVYKRELDPIHEKMANGVAPPCFAVDLEQTMGKHQLDETSKVFVFGALVEAGSDTSRTAIGQFLTAAALDPHVVEKAGGCLDEACGHDAERLPAFQDRDALAYIKAVVEVLRWRLFIMTGLPRMLIKDDEYERYRFPVGTVFIWNAYGIALSGVDYDNPLDFVPERFLNVKLNQALKGQWAFGRRVCVGYNVAVGNMWIAIARLLYCFSFEQGPNSPIDHLRSEWEKASEAPFTVKLTPRSERHRKLIEREGTPVLDL</sequence>
<dbReference type="SUPFAM" id="SSF48264">
    <property type="entry name" value="Cytochrome P450"/>
    <property type="match status" value="1"/>
</dbReference>
<keyword evidence="2" id="KW-0479">Metal-binding</keyword>
<evidence type="ECO:0000256" key="4">
    <source>
        <dbReference type="ARBA" id="ARBA00023004"/>
    </source>
</evidence>
<evidence type="ECO:0000256" key="3">
    <source>
        <dbReference type="ARBA" id="ARBA00023002"/>
    </source>
</evidence>
<comment type="similarity">
    <text evidence="1">Belongs to the cytochrome P450 family.</text>
</comment>
<reference evidence="5 6" key="1">
    <citation type="journal article" date="2021" name="Nat. Commun.">
        <title>Genetic determinants of endophytism in the Arabidopsis root mycobiome.</title>
        <authorList>
            <person name="Mesny F."/>
            <person name="Miyauchi S."/>
            <person name="Thiergart T."/>
            <person name="Pickel B."/>
            <person name="Atanasova L."/>
            <person name="Karlsson M."/>
            <person name="Huettel B."/>
            <person name="Barry K.W."/>
            <person name="Haridas S."/>
            <person name="Chen C."/>
            <person name="Bauer D."/>
            <person name="Andreopoulos W."/>
            <person name="Pangilinan J."/>
            <person name="LaButti K."/>
            <person name="Riley R."/>
            <person name="Lipzen A."/>
            <person name="Clum A."/>
            <person name="Drula E."/>
            <person name="Henrissat B."/>
            <person name="Kohler A."/>
            <person name="Grigoriev I.V."/>
            <person name="Martin F.M."/>
            <person name="Hacquard S."/>
        </authorList>
    </citation>
    <scope>NUCLEOTIDE SEQUENCE [LARGE SCALE GENOMIC DNA]</scope>
    <source>
        <strain evidence="5 6">MPI-SDFR-AT-0080</strain>
    </source>
</reference>
<evidence type="ECO:0000313" key="5">
    <source>
        <dbReference type="EMBL" id="KAH7038886.1"/>
    </source>
</evidence>
<dbReference type="InterPro" id="IPR036396">
    <property type="entry name" value="Cyt_P450_sf"/>
</dbReference>
<evidence type="ECO:0000313" key="6">
    <source>
        <dbReference type="Proteomes" id="UP000774617"/>
    </source>
</evidence>
<comment type="caution">
    <text evidence="5">The sequence shown here is derived from an EMBL/GenBank/DDBJ whole genome shotgun (WGS) entry which is preliminary data.</text>
</comment>
<keyword evidence="6" id="KW-1185">Reference proteome</keyword>
<organism evidence="5 6">
    <name type="scientific">Macrophomina phaseolina</name>
    <dbReference type="NCBI Taxonomy" id="35725"/>
    <lineage>
        <taxon>Eukaryota</taxon>
        <taxon>Fungi</taxon>
        <taxon>Dikarya</taxon>
        <taxon>Ascomycota</taxon>
        <taxon>Pezizomycotina</taxon>
        <taxon>Dothideomycetes</taxon>
        <taxon>Dothideomycetes incertae sedis</taxon>
        <taxon>Botryosphaeriales</taxon>
        <taxon>Botryosphaeriaceae</taxon>
        <taxon>Macrophomina</taxon>
    </lineage>
</organism>
<name>A0ABQ8G0R6_9PEZI</name>
<dbReference type="Pfam" id="PF00067">
    <property type="entry name" value="p450"/>
    <property type="match status" value="2"/>
</dbReference>
<dbReference type="InterPro" id="IPR001128">
    <property type="entry name" value="Cyt_P450"/>
</dbReference>
<dbReference type="PRINTS" id="PR00463">
    <property type="entry name" value="EP450I"/>
</dbReference>
<accession>A0ABQ8G0R6</accession>
<protein>
    <submittedName>
        <fullName evidence="5">Cytochrome P450</fullName>
    </submittedName>
</protein>
<evidence type="ECO:0000256" key="2">
    <source>
        <dbReference type="ARBA" id="ARBA00022723"/>
    </source>
</evidence>
<dbReference type="EMBL" id="JAGTJR010000032">
    <property type="protein sequence ID" value="KAH7038886.1"/>
    <property type="molecule type" value="Genomic_DNA"/>
</dbReference>
<dbReference type="InterPro" id="IPR002401">
    <property type="entry name" value="Cyt_P450_E_grp-I"/>
</dbReference>
<evidence type="ECO:0000256" key="1">
    <source>
        <dbReference type="ARBA" id="ARBA00010617"/>
    </source>
</evidence>
<dbReference type="Gene3D" id="1.10.630.10">
    <property type="entry name" value="Cytochrome P450"/>
    <property type="match status" value="1"/>
</dbReference>
<keyword evidence="4" id="KW-0408">Iron</keyword>
<gene>
    <name evidence="5" type="ORF">B0J12DRAFT_713127</name>
</gene>
<dbReference type="Proteomes" id="UP000774617">
    <property type="component" value="Unassembled WGS sequence"/>
</dbReference>
<dbReference type="PANTHER" id="PTHR46300:SF12">
    <property type="entry name" value="P450, PUTATIVE (EUROFUNG)-RELATED"/>
    <property type="match status" value="1"/>
</dbReference>
<proteinExistence type="inferred from homology"/>
<dbReference type="InterPro" id="IPR050364">
    <property type="entry name" value="Cytochrome_P450_fung"/>
</dbReference>
<keyword evidence="3" id="KW-0560">Oxidoreductase</keyword>
<dbReference type="PANTHER" id="PTHR46300">
    <property type="entry name" value="P450, PUTATIVE (EUROFUNG)-RELATED-RELATED"/>
    <property type="match status" value="1"/>
</dbReference>